<name>A0A939RSI7_9CELL</name>
<dbReference type="AlphaFoldDB" id="A0A939RSI7"/>
<evidence type="ECO:0000256" key="1">
    <source>
        <dbReference type="SAM" id="MobiDB-lite"/>
    </source>
</evidence>
<protein>
    <submittedName>
        <fullName evidence="2">Uncharacterized protein</fullName>
    </submittedName>
</protein>
<feature type="region of interest" description="Disordered" evidence="1">
    <location>
        <begin position="32"/>
        <end position="91"/>
    </location>
</feature>
<accession>A0A939RSI7</accession>
<keyword evidence="3" id="KW-1185">Reference proteome</keyword>
<reference evidence="2" key="1">
    <citation type="submission" date="2021-03" db="EMBL/GenBank/DDBJ databases">
        <title>Actinotalea soli sp. nov., isolated from soil.</title>
        <authorList>
            <person name="Ping W."/>
            <person name="Zhang J."/>
        </authorList>
    </citation>
    <scope>NUCLEOTIDE SEQUENCE</scope>
    <source>
        <strain evidence="2">BY-33</strain>
    </source>
</reference>
<evidence type="ECO:0000313" key="3">
    <source>
        <dbReference type="Proteomes" id="UP000664209"/>
    </source>
</evidence>
<sequence>MRTPRKTGGAGRTGRSVGMRFTERFLLPFTGPADVADARRATEPTEEQRARGAQLEREFRRAPGPGGRSYLVIDDAATDASPLQQPPVRSD</sequence>
<comment type="caution">
    <text evidence="2">The sequence shown here is derived from an EMBL/GenBank/DDBJ whole genome shotgun (WGS) entry which is preliminary data.</text>
</comment>
<dbReference type="Proteomes" id="UP000664209">
    <property type="component" value="Unassembled WGS sequence"/>
</dbReference>
<evidence type="ECO:0000313" key="2">
    <source>
        <dbReference type="EMBL" id="MBO1751462.1"/>
    </source>
</evidence>
<proteinExistence type="predicted"/>
<gene>
    <name evidence="2" type="ORF">J4G33_06555</name>
</gene>
<feature type="compositionally biased region" description="Basic and acidic residues" evidence="1">
    <location>
        <begin position="36"/>
        <end position="61"/>
    </location>
</feature>
<dbReference type="EMBL" id="JAGEMK010000002">
    <property type="protein sequence ID" value="MBO1751462.1"/>
    <property type="molecule type" value="Genomic_DNA"/>
</dbReference>
<organism evidence="2 3">
    <name type="scientific">Actinotalea soli</name>
    <dbReference type="NCBI Taxonomy" id="2819234"/>
    <lineage>
        <taxon>Bacteria</taxon>
        <taxon>Bacillati</taxon>
        <taxon>Actinomycetota</taxon>
        <taxon>Actinomycetes</taxon>
        <taxon>Micrococcales</taxon>
        <taxon>Cellulomonadaceae</taxon>
        <taxon>Actinotalea</taxon>
    </lineage>
</organism>